<keyword evidence="2" id="KW-1185">Reference proteome</keyword>
<gene>
    <name evidence="1" type="ORF">PAXRUDRAFT_771120</name>
</gene>
<dbReference type="Proteomes" id="UP000054538">
    <property type="component" value="Unassembled WGS sequence"/>
</dbReference>
<dbReference type="InParanoid" id="A0A0D0DL31"/>
<evidence type="ECO:0000313" key="2">
    <source>
        <dbReference type="Proteomes" id="UP000054538"/>
    </source>
</evidence>
<reference evidence="1 2" key="1">
    <citation type="submission" date="2014-04" db="EMBL/GenBank/DDBJ databases">
        <authorList>
            <consortium name="DOE Joint Genome Institute"/>
            <person name="Kuo A."/>
            <person name="Kohler A."/>
            <person name="Jargeat P."/>
            <person name="Nagy L.G."/>
            <person name="Floudas D."/>
            <person name="Copeland A."/>
            <person name="Barry K.W."/>
            <person name="Cichocki N."/>
            <person name="Veneault-Fourrey C."/>
            <person name="LaButti K."/>
            <person name="Lindquist E.A."/>
            <person name="Lipzen A."/>
            <person name="Lundell T."/>
            <person name="Morin E."/>
            <person name="Murat C."/>
            <person name="Sun H."/>
            <person name="Tunlid A."/>
            <person name="Henrissat B."/>
            <person name="Grigoriev I.V."/>
            <person name="Hibbett D.S."/>
            <person name="Martin F."/>
            <person name="Nordberg H.P."/>
            <person name="Cantor M.N."/>
            <person name="Hua S.X."/>
        </authorList>
    </citation>
    <scope>NUCLEOTIDE SEQUENCE [LARGE SCALE GENOMIC DNA]</scope>
    <source>
        <strain evidence="1 2">Ve08.2h10</strain>
    </source>
</reference>
<protein>
    <submittedName>
        <fullName evidence="1">Uncharacterized protein</fullName>
    </submittedName>
</protein>
<proteinExistence type="predicted"/>
<name>A0A0D0DL31_9AGAM</name>
<reference evidence="2" key="2">
    <citation type="submission" date="2015-01" db="EMBL/GenBank/DDBJ databases">
        <title>Evolutionary Origins and Diversification of the Mycorrhizal Mutualists.</title>
        <authorList>
            <consortium name="DOE Joint Genome Institute"/>
            <consortium name="Mycorrhizal Genomics Consortium"/>
            <person name="Kohler A."/>
            <person name="Kuo A."/>
            <person name="Nagy L.G."/>
            <person name="Floudas D."/>
            <person name="Copeland A."/>
            <person name="Barry K.W."/>
            <person name="Cichocki N."/>
            <person name="Veneault-Fourrey C."/>
            <person name="LaButti K."/>
            <person name="Lindquist E.A."/>
            <person name="Lipzen A."/>
            <person name="Lundell T."/>
            <person name="Morin E."/>
            <person name="Murat C."/>
            <person name="Riley R."/>
            <person name="Ohm R."/>
            <person name="Sun H."/>
            <person name="Tunlid A."/>
            <person name="Henrissat B."/>
            <person name="Grigoriev I.V."/>
            <person name="Hibbett D.S."/>
            <person name="Martin F."/>
        </authorList>
    </citation>
    <scope>NUCLEOTIDE SEQUENCE [LARGE SCALE GENOMIC DNA]</scope>
    <source>
        <strain evidence="2">Ve08.2h10</strain>
    </source>
</reference>
<organism evidence="1 2">
    <name type="scientific">Paxillus rubicundulus Ve08.2h10</name>
    <dbReference type="NCBI Taxonomy" id="930991"/>
    <lineage>
        <taxon>Eukaryota</taxon>
        <taxon>Fungi</taxon>
        <taxon>Dikarya</taxon>
        <taxon>Basidiomycota</taxon>
        <taxon>Agaricomycotina</taxon>
        <taxon>Agaricomycetes</taxon>
        <taxon>Agaricomycetidae</taxon>
        <taxon>Boletales</taxon>
        <taxon>Paxilineae</taxon>
        <taxon>Paxillaceae</taxon>
        <taxon>Paxillus</taxon>
    </lineage>
</organism>
<accession>A0A0D0DL31</accession>
<dbReference type="HOGENOM" id="CLU_2794658_0_0_1"/>
<sequence length="68" mass="7417">MVTICADGKTISPTVIYKCQSFSTACHQGNTLYAMVAHSPKGWTDRGIGQLWIVDFDKKTSEKADGHA</sequence>
<dbReference type="EMBL" id="KN826417">
    <property type="protein sequence ID" value="KIK78970.1"/>
    <property type="molecule type" value="Genomic_DNA"/>
</dbReference>
<dbReference type="OrthoDB" id="3238847at2759"/>
<evidence type="ECO:0000313" key="1">
    <source>
        <dbReference type="EMBL" id="KIK78970.1"/>
    </source>
</evidence>
<dbReference type="AlphaFoldDB" id="A0A0D0DL31"/>